<dbReference type="Gene3D" id="3.90.1170.50">
    <property type="entry name" value="Aldehyde oxidase/xanthine dehydrogenase, a/b hammerhead"/>
    <property type="match status" value="1"/>
</dbReference>
<accession>F7NJ05</accession>
<dbReference type="InterPro" id="IPR037165">
    <property type="entry name" value="AldOxase/xan_DH_Mopterin-bd_sf"/>
</dbReference>
<dbReference type="PANTHER" id="PTHR11908:SF132">
    <property type="entry name" value="ALDEHYDE OXIDASE 1-RELATED"/>
    <property type="match status" value="1"/>
</dbReference>
<dbReference type="PANTHER" id="PTHR11908">
    <property type="entry name" value="XANTHINE DEHYDROGENASE"/>
    <property type="match status" value="1"/>
</dbReference>
<dbReference type="AlphaFoldDB" id="F7NJ05"/>
<gene>
    <name evidence="4" type="ORF">ALO_10289</name>
</gene>
<sequence>MKWVGKPIAKTDALAIATGRPVYTDDLSVPNTLVIKLLRSPHAFARIKAIDTIAAAKLAGVECILTYRDVPGVRFTQAGQSYPEPSPYDRLILEDLVRYVGDEVAIIAAVDEKTALRAMELIKVEYEVLAPVLDFETAHEHPSTVHPESDLYCHFDIGMDQLNNIVASQNIEKGDVEAELARCEVVVEDTYYTQAQAHAMMETYRAFSYLDHTGRLVVITSTQIPFHVRRKLSRALEIPAGKIRVIKPRIGGGFGGKQTAAAEIFPAIVTLKTGKPAKLIYERQETFTCTSSRHAMRLKVRLGADRQGYIRAVDIQGLSDTGAYGDHASTVFGVVGEKTLPLYNKTKAVRFTGRVVYTNKMPAGALRGYGATQGAFALESAVNKLAAELHMDPAELRLKNIIRAGETCLTYGGKLLGSSSLDRCIAQGKKLIGWDEKYPRREMGQSKVRGIGMAVTMQGSGVAGVDTASIEIRLNDDGNYTLLTGSTDMGTGSDTILAQMAAEVLDTSLDRIIVHAADTDISPYDPGSYASSTTYVTGMAVVKAATDLKQQIIAKAAAFLETPPEEVAFDGQTLRTLAGDREISLEKLAELLVLGIGKSQLTAYATHGSNISPPPFIAGFAEVEVDWETGKVELIDYVAVVDCGTVMNANLARIQAEGGLVQGIGMALYEDVRYDDKGRMATDSFMQYKIPCRQDIGQVRVQFEESYEPTGPFGAKSLGEVVINTPSPAIAHAVYNAVGVSITSLPITPEKVFRGLGNR</sequence>
<dbReference type="Pfam" id="PF01315">
    <property type="entry name" value="Ald_Xan_dh_C"/>
    <property type="match status" value="1"/>
</dbReference>
<comment type="caution">
    <text evidence="4">The sequence shown here is derived from an EMBL/GenBank/DDBJ whole genome shotgun (WGS) entry which is preliminary data.</text>
</comment>
<organism evidence="4 5">
    <name type="scientific">Acetonema longum DSM 6540</name>
    <dbReference type="NCBI Taxonomy" id="1009370"/>
    <lineage>
        <taxon>Bacteria</taxon>
        <taxon>Bacillati</taxon>
        <taxon>Bacillota</taxon>
        <taxon>Negativicutes</taxon>
        <taxon>Acetonemataceae</taxon>
        <taxon>Acetonema</taxon>
    </lineage>
</organism>
<dbReference type="InterPro" id="IPR036856">
    <property type="entry name" value="Ald_Oxase/Xan_DH_a/b_sf"/>
</dbReference>
<dbReference type="Proteomes" id="UP000003240">
    <property type="component" value="Unassembled WGS sequence"/>
</dbReference>
<dbReference type="RefSeq" id="WP_004573336.1">
    <property type="nucleotide sequence ID" value="NZ_AFGF01000081.1"/>
</dbReference>
<dbReference type="InterPro" id="IPR016208">
    <property type="entry name" value="Ald_Oxase/xanthine_DH-like"/>
</dbReference>
<dbReference type="InterPro" id="IPR000674">
    <property type="entry name" value="Ald_Oxase/Xan_DH_a/b"/>
</dbReference>
<dbReference type="SUPFAM" id="SSF56003">
    <property type="entry name" value="Molybdenum cofactor-binding domain"/>
    <property type="match status" value="1"/>
</dbReference>
<dbReference type="Pfam" id="PF02738">
    <property type="entry name" value="MoCoBD_1"/>
    <property type="match status" value="1"/>
</dbReference>
<keyword evidence="1" id="KW-0500">Molybdenum</keyword>
<keyword evidence="2" id="KW-0560">Oxidoreductase</keyword>
<name>F7NJ05_9FIRM</name>
<keyword evidence="5" id="KW-1185">Reference proteome</keyword>
<evidence type="ECO:0000313" key="5">
    <source>
        <dbReference type="Proteomes" id="UP000003240"/>
    </source>
</evidence>
<protein>
    <submittedName>
        <fullName evidence="4">Aldehyde oxidase and xanthine dehydrogenase, molybdopterin binding protein</fullName>
    </submittedName>
</protein>
<dbReference type="InterPro" id="IPR046867">
    <property type="entry name" value="AldOxase/xan_DH_MoCoBD2"/>
</dbReference>
<evidence type="ECO:0000259" key="3">
    <source>
        <dbReference type="SMART" id="SM01008"/>
    </source>
</evidence>
<dbReference type="GO" id="GO:0005506">
    <property type="term" value="F:iron ion binding"/>
    <property type="evidence" value="ECO:0007669"/>
    <property type="project" value="InterPro"/>
</dbReference>
<dbReference type="SUPFAM" id="SSF54665">
    <property type="entry name" value="CO dehydrogenase molybdoprotein N-domain-like"/>
    <property type="match status" value="1"/>
</dbReference>
<dbReference type="Pfam" id="PF20256">
    <property type="entry name" value="MoCoBD_2"/>
    <property type="match status" value="1"/>
</dbReference>
<dbReference type="SMART" id="SM01008">
    <property type="entry name" value="Ald_Xan_dh_C"/>
    <property type="match status" value="1"/>
</dbReference>
<dbReference type="GO" id="GO:0016491">
    <property type="term" value="F:oxidoreductase activity"/>
    <property type="evidence" value="ECO:0007669"/>
    <property type="project" value="UniProtKB-KW"/>
</dbReference>
<dbReference type="Gene3D" id="3.30.365.10">
    <property type="entry name" value="Aldehyde oxidase/xanthine dehydrogenase, molybdopterin binding domain"/>
    <property type="match status" value="4"/>
</dbReference>
<evidence type="ECO:0000313" key="4">
    <source>
        <dbReference type="EMBL" id="EGO64002.1"/>
    </source>
</evidence>
<dbReference type="STRING" id="1009370.ALO_10289"/>
<feature type="domain" description="Aldehyde oxidase/xanthine dehydrogenase a/b hammerhead" evidence="3">
    <location>
        <begin position="18"/>
        <end position="130"/>
    </location>
</feature>
<dbReference type="EMBL" id="AFGF01000081">
    <property type="protein sequence ID" value="EGO64002.1"/>
    <property type="molecule type" value="Genomic_DNA"/>
</dbReference>
<evidence type="ECO:0000256" key="2">
    <source>
        <dbReference type="ARBA" id="ARBA00023002"/>
    </source>
</evidence>
<dbReference type="OrthoDB" id="9759099at2"/>
<evidence type="ECO:0000256" key="1">
    <source>
        <dbReference type="ARBA" id="ARBA00022505"/>
    </source>
</evidence>
<reference evidence="4 5" key="1">
    <citation type="journal article" date="2011" name="EMBO J.">
        <title>Structural diversity of bacterial flagellar motors.</title>
        <authorList>
            <person name="Chen S."/>
            <person name="Beeby M."/>
            <person name="Murphy G.E."/>
            <person name="Leadbetter J.R."/>
            <person name="Hendrixson D.R."/>
            <person name="Briegel A."/>
            <person name="Li Z."/>
            <person name="Shi J."/>
            <person name="Tocheva E.I."/>
            <person name="Muller A."/>
            <person name="Dobro M.J."/>
            <person name="Jensen G.J."/>
        </authorList>
    </citation>
    <scope>NUCLEOTIDE SEQUENCE [LARGE SCALE GENOMIC DNA]</scope>
    <source>
        <strain evidence="4 5">DSM 6540</strain>
    </source>
</reference>
<dbReference type="InterPro" id="IPR008274">
    <property type="entry name" value="AldOxase/xan_DH_MoCoBD1"/>
</dbReference>
<proteinExistence type="predicted"/>
<dbReference type="eggNOG" id="COG1529">
    <property type="taxonomic scope" value="Bacteria"/>
</dbReference>